<reference evidence="1" key="1">
    <citation type="submission" date="2022-06" db="EMBL/GenBank/DDBJ databases">
        <title>Gramella sediminis sp. nov., isolated from deep-sea sediment of the Indian Ocean.</title>
        <authorList>
            <person name="Yang L."/>
        </authorList>
    </citation>
    <scope>NUCLEOTIDE SEQUENCE</scope>
    <source>
        <strain evidence="1">HMD3159</strain>
    </source>
</reference>
<dbReference type="EMBL" id="JAMSCK010000003">
    <property type="protein sequence ID" value="MCM8569472.1"/>
    <property type="molecule type" value="Genomic_DNA"/>
</dbReference>
<evidence type="ECO:0008006" key="3">
    <source>
        <dbReference type="Google" id="ProtNLM"/>
    </source>
</evidence>
<comment type="caution">
    <text evidence="1">The sequence shown here is derived from an EMBL/GenBank/DDBJ whole genome shotgun (WGS) entry which is preliminary data.</text>
</comment>
<evidence type="ECO:0000313" key="1">
    <source>
        <dbReference type="EMBL" id="MCM8569472.1"/>
    </source>
</evidence>
<sequence>MKRLLGVLLLTLIFFSCQDEDRKELMEQPETEKVTDSIQVLTGEIVYGTNAAVIRGEDFVYGVTMDSLSKILAGKVAPLKSDDFDMIPVTVKAKILPNPQQEGWDEVIEIREIIEVPEAENVSDTIKE</sequence>
<dbReference type="PROSITE" id="PS51257">
    <property type="entry name" value="PROKAR_LIPOPROTEIN"/>
    <property type="match status" value="1"/>
</dbReference>
<dbReference type="RefSeq" id="WP_252112566.1">
    <property type="nucleotide sequence ID" value="NZ_JAMSCK010000003.1"/>
</dbReference>
<name>A0ABT0Z2W3_9FLAO</name>
<gene>
    <name evidence="1" type="ORF">NE848_08780</name>
</gene>
<dbReference type="Proteomes" id="UP001155077">
    <property type="component" value="Unassembled WGS sequence"/>
</dbReference>
<proteinExistence type="predicted"/>
<keyword evidence="2" id="KW-1185">Reference proteome</keyword>
<protein>
    <recommendedName>
        <fullName evidence="3">FKBP-type peptidyl-prolyl cis-trans isomerase</fullName>
    </recommendedName>
</protein>
<organism evidence="1 2">
    <name type="scientific">Gramella jeungdoensis</name>
    <dbReference type="NCBI Taxonomy" id="708091"/>
    <lineage>
        <taxon>Bacteria</taxon>
        <taxon>Pseudomonadati</taxon>
        <taxon>Bacteroidota</taxon>
        <taxon>Flavobacteriia</taxon>
        <taxon>Flavobacteriales</taxon>
        <taxon>Flavobacteriaceae</taxon>
        <taxon>Christiangramia</taxon>
    </lineage>
</organism>
<evidence type="ECO:0000313" key="2">
    <source>
        <dbReference type="Proteomes" id="UP001155077"/>
    </source>
</evidence>
<accession>A0ABT0Z2W3</accession>